<dbReference type="AlphaFoldDB" id="A0A2S4KMS5"/>
<name>A0A2S4KMS5_9HYPO</name>
<feature type="compositionally biased region" description="Low complexity" evidence="1">
    <location>
        <begin position="57"/>
        <end position="68"/>
    </location>
</feature>
<accession>A0A2S4KMS5</accession>
<comment type="caution">
    <text evidence="2">The sequence shown here is derived from an EMBL/GenBank/DDBJ whole genome shotgun (WGS) entry which is preliminary data.</text>
</comment>
<reference evidence="2 3" key="1">
    <citation type="submission" date="2018-01" db="EMBL/GenBank/DDBJ databases">
        <title>Harnessing the power of phylogenomics to disentangle the directionality and signatures of interkingdom host jumping in the parasitic fungal genus Tolypocladium.</title>
        <authorList>
            <person name="Quandt C.A."/>
            <person name="Patterson W."/>
            <person name="Spatafora J.W."/>
        </authorList>
    </citation>
    <scope>NUCLEOTIDE SEQUENCE [LARGE SCALE GENOMIC DNA]</scope>
    <source>
        <strain evidence="2 3">NRBC 100945</strain>
    </source>
</reference>
<evidence type="ECO:0000256" key="1">
    <source>
        <dbReference type="SAM" id="MobiDB-lite"/>
    </source>
</evidence>
<keyword evidence="3" id="KW-1185">Reference proteome</keyword>
<gene>
    <name evidence="2" type="ORF">TPAR_08315</name>
</gene>
<feature type="non-terminal residue" evidence="2">
    <location>
        <position position="1"/>
    </location>
</feature>
<evidence type="ECO:0000313" key="3">
    <source>
        <dbReference type="Proteomes" id="UP000237481"/>
    </source>
</evidence>
<dbReference type="Proteomes" id="UP000237481">
    <property type="component" value="Unassembled WGS sequence"/>
</dbReference>
<proteinExistence type="predicted"/>
<sequence length="98" mass="10427">ITVNELGRASSRTISSPCTLSTRDPVTGCLREPVQAHSTVSTSTCILFPQLFSANLRPSSSSTTSRASGSRRRVDDRLNDALGSLALNGHDHSMALNI</sequence>
<feature type="region of interest" description="Disordered" evidence="1">
    <location>
        <begin position="56"/>
        <end position="75"/>
    </location>
</feature>
<dbReference type="EMBL" id="PKSG01001033">
    <property type="protein sequence ID" value="POR31498.1"/>
    <property type="molecule type" value="Genomic_DNA"/>
</dbReference>
<evidence type="ECO:0000313" key="2">
    <source>
        <dbReference type="EMBL" id="POR31498.1"/>
    </source>
</evidence>
<organism evidence="2 3">
    <name type="scientific">Tolypocladium paradoxum</name>
    <dbReference type="NCBI Taxonomy" id="94208"/>
    <lineage>
        <taxon>Eukaryota</taxon>
        <taxon>Fungi</taxon>
        <taxon>Dikarya</taxon>
        <taxon>Ascomycota</taxon>
        <taxon>Pezizomycotina</taxon>
        <taxon>Sordariomycetes</taxon>
        <taxon>Hypocreomycetidae</taxon>
        <taxon>Hypocreales</taxon>
        <taxon>Ophiocordycipitaceae</taxon>
        <taxon>Tolypocladium</taxon>
    </lineage>
</organism>
<protein>
    <submittedName>
        <fullName evidence="2">Uncharacterized protein</fullName>
    </submittedName>
</protein>